<evidence type="ECO:0000256" key="7">
    <source>
        <dbReference type="RuleBase" id="RU365072"/>
    </source>
</evidence>
<sequence length="915" mass="103485">MDDEEKDPTFAPGLSCAEHRLSALKPYAHLAWEECKAPAEDGSGSAQLRWEIFSTWMLLLCLHHTEAERERCERWQCQAWTTEEKAMRHLFMRNYHLRALQAILRWLRWAHRWAPQADRKEEFPAYTASYERTRRAQQLRRLPSPVQACSVLHPDGPLQHSQMFEPADLEDERQLVADLWICLRRGELSKGLKLCAESGQAWRTALLQGMLPFAEADGQDLETVGPDEETEEMLALMKEEHTDWTEFGQPKHYSHGNPWRRLWKEQCFDAAARNLQCGAMDLCELSIYGFCSGNYDALMPYCGTSWADRCWGELHCLKEWLVERLLDDGRVWCNEESLCTSEDEDRHPSKLCGRLASGLSPELGRAVSEEVQQILLRVLPRSPGDARWEVPESVSEQFAFLQALLIESAWIPERGQAALDLLRGWLGEGAPFLVKQFASYFALWQREMLQVSKGTEAMPEVDDIILEHVQELIVAASGSHWPEQCLHGKAVEIILEHCVVLQPQLRREAFAELLLRLGSAGPKATIACAVALARGEFTAQAQVMKRCFSTFWSRFPDEVFAMMAGLVHRVLKLDEPQEARLEEVPAGAREQAHAEDMVHLVLCLLIFWTIARDKAAEGDTVEQAQEGLRSLLGEEVQAPGLLEILAGDPRQAFLRSALSSAIVPLLTDTLLCLCVKDPGLALPMLPPLQASVLWTDAFNSASATANLSDLEWFLLLYVKHSTWRDAFQEASAQHALALKPTLMRYGAAVQPGPGSGHTAEAEKAAEENKVAREALLDWAQDRLARPRALLEPQPRSQTALPEEHVQNLRKALAWRTLQFQILKVLAFFPASPMSHLCQFPNELNKMTGERTPTPVHALLPLIECFEAELDLQGAMQDLFVAIDESPWMLKMLDQRHARSLLLRVARIPMSFEWPP</sequence>
<dbReference type="InterPro" id="IPR007252">
    <property type="entry name" value="Nup84/Nup107"/>
</dbReference>
<evidence type="ECO:0000256" key="5">
    <source>
        <dbReference type="ARBA" id="ARBA00023132"/>
    </source>
</evidence>
<evidence type="ECO:0000256" key="1">
    <source>
        <dbReference type="ARBA" id="ARBA00022448"/>
    </source>
</evidence>
<gene>
    <name evidence="8" type="ORF">SCF082_LOCUS19048</name>
</gene>
<proteinExistence type="inferred from homology"/>
<keyword evidence="1 7" id="KW-0813">Transport</keyword>
<keyword evidence="2" id="KW-0509">mRNA transport</keyword>
<dbReference type="PANTHER" id="PTHR13003">
    <property type="entry name" value="NUP107-RELATED"/>
    <property type="match status" value="1"/>
</dbReference>
<comment type="caution">
    <text evidence="8">The sequence shown here is derived from an EMBL/GenBank/DDBJ whole genome shotgun (WGS) entry which is preliminary data.</text>
</comment>
<keyword evidence="4 7" id="KW-0811">Translocation</keyword>
<dbReference type="Gene3D" id="1.10.3450.20">
    <property type="match status" value="1"/>
</dbReference>
<evidence type="ECO:0000313" key="9">
    <source>
        <dbReference type="Proteomes" id="UP001642464"/>
    </source>
</evidence>
<accession>A0ABP0KSZ1</accession>
<comment type="similarity">
    <text evidence="7">Belongs to the nucleoporin Nup84/Nup107 family.</text>
</comment>
<evidence type="ECO:0000313" key="8">
    <source>
        <dbReference type="EMBL" id="CAK9030016.1"/>
    </source>
</evidence>
<name>A0ABP0KSZ1_9DINO</name>
<dbReference type="EMBL" id="CAXAMM010012914">
    <property type="protein sequence ID" value="CAK9030016.1"/>
    <property type="molecule type" value="Genomic_DNA"/>
</dbReference>
<organism evidence="8 9">
    <name type="scientific">Durusdinium trenchii</name>
    <dbReference type="NCBI Taxonomy" id="1381693"/>
    <lineage>
        <taxon>Eukaryota</taxon>
        <taxon>Sar</taxon>
        <taxon>Alveolata</taxon>
        <taxon>Dinophyceae</taxon>
        <taxon>Suessiales</taxon>
        <taxon>Symbiodiniaceae</taxon>
        <taxon>Durusdinium</taxon>
    </lineage>
</organism>
<comment type="subunit">
    <text evidence="7">Part of the nuclear pore complex (NPC).</text>
</comment>
<dbReference type="PANTHER" id="PTHR13003:SF2">
    <property type="entry name" value="NUCLEAR PORE COMPLEX PROTEIN NUP107"/>
    <property type="match status" value="1"/>
</dbReference>
<comment type="subcellular location">
    <subcellularLocation>
        <location evidence="7">Nucleus</location>
        <location evidence="7">Nuclear pore complex</location>
    </subcellularLocation>
    <subcellularLocation>
        <location evidence="7">Nucleus membrane</location>
    </subcellularLocation>
</comment>
<comment type="function">
    <text evidence="7">Functions as a component of the nuclear pore complex (NPC).</text>
</comment>
<dbReference type="Pfam" id="PF04121">
    <property type="entry name" value="Nup84_Nup100"/>
    <property type="match status" value="1"/>
</dbReference>
<keyword evidence="6 7" id="KW-0539">Nucleus</keyword>
<keyword evidence="9" id="KW-1185">Reference proteome</keyword>
<keyword evidence="3" id="KW-0653">Protein transport</keyword>
<evidence type="ECO:0000256" key="2">
    <source>
        <dbReference type="ARBA" id="ARBA00022816"/>
    </source>
</evidence>
<keyword evidence="5 7" id="KW-0906">Nuclear pore complex</keyword>
<evidence type="ECO:0000256" key="3">
    <source>
        <dbReference type="ARBA" id="ARBA00022927"/>
    </source>
</evidence>
<evidence type="ECO:0000256" key="4">
    <source>
        <dbReference type="ARBA" id="ARBA00023010"/>
    </source>
</evidence>
<dbReference type="Proteomes" id="UP001642464">
    <property type="component" value="Unassembled WGS sequence"/>
</dbReference>
<evidence type="ECO:0000256" key="6">
    <source>
        <dbReference type="ARBA" id="ARBA00023242"/>
    </source>
</evidence>
<reference evidence="8 9" key="1">
    <citation type="submission" date="2024-02" db="EMBL/GenBank/DDBJ databases">
        <authorList>
            <person name="Chen Y."/>
            <person name="Shah S."/>
            <person name="Dougan E. K."/>
            <person name="Thang M."/>
            <person name="Chan C."/>
        </authorList>
    </citation>
    <scope>NUCLEOTIDE SEQUENCE [LARGE SCALE GENOMIC DNA]</scope>
</reference>
<keyword evidence="7" id="KW-0472">Membrane</keyword>
<protein>
    <recommendedName>
        <fullName evidence="7">Nuclear pore complex protein</fullName>
    </recommendedName>
</protein>